<dbReference type="EMBL" id="BMOK01000008">
    <property type="protein sequence ID" value="GGL56889.1"/>
    <property type="molecule type" value="Genomic_DNA"/>
</dbReference>
<proteinExistence type="inferred from homology"/>
<dbReference type="GO" id="GO:0019316">
    <property type="term" value="P:D-allose catabolic process"/>
    <property type="evidence" value="ECO:0007669"/>
    <property type="project" value="TreeGrafter"/>
</dbReference>
<dbReference type="Proteomes" id="UP000654670">
    <property type="component" value="Unassembled WGS sequence"/>
</dbReference>
<evidence type="ECO:0000256" key="2">
    <source>
        <dbReference type="ARBA" id="ARBA00023235"/>
    </source>
</evidence>
<dbReference type="NCBIfam" id="NF004051">
    <property type="entry name" value="PRK05571.1"/>
    <property type="match status" value="1"/>
</dbReference>
<evidence type="ECO:0000256" key="4">
    <source>
        <dbReference type="PIRSR" id="PIRSR005384-2"/>
    </source>
</evidence>
<evidence type="ECO:0000256" key="1">
    <source>
        <dbReference type="ARBA" id="ARBA00008754"/>
    </source>
</evidence>
<sequence length="149" mass="16221">MKIVIGSDHAGFKLKEILIDYLQENGFQIIDLGTYSDESVDYPVYGEKVARSVVNHQTDLGIAICGTGIGIGIAANKVPGCRAVICSEPYSAKMSRQHNDANVLAIGSRVVGVEAAKMIVDTWLKTEFLGGRHAQRIDMIRKIEIKKGC</sequence>
<dbReference type="SUPFAM" id="SSF89623">
    <property type="entry name" value="Ribose/Galactose isomerase RpiB/AlsB"/>
    <property type="match status" value="1"/>
</dbReference>
<dbReference type="InterPro" id="IPR004785">
    <property type="entry name" value="RpiB"/>
</dbReference>
<dbReference type="Gene3D" id="3.40.1400.10">
    <property type="entry name" value="Sugar-phosphate isomerase, RpiB/LacA/LacB"/>
    <property type="match status" value="1"/>
</dbReference>
<dbReference type="InterPro" id="IPR036569">
    <property type="entry name" value="RpiB_LacA_LacB_sf"/>
</dbReference>
<dbReference type="PANTHER" id="PTHR30345:SF0">
    <property type="entry name" value="DNA DAMAGE-REPAIR_TOLERATION PROTEIN DRT102"/>
    <property type="match status" value="1"/>
</dbReference>
<accession>A0A917W363</accession>
<dbReference type="PANTHER" id="PTHR30345">
    <property type="entry name" value="RIBOSE-5-PHOSPHATE ISOMERASE B"/>
    <property type="match status" value="1"/>
</dbReference>
<dbReference type="PIRSF" id="PIRSF005384">
    <property type="entry name" value="RpiB_LacA_B"/>
    <property type="match status" value="1"/>
</dbReference>
<reference evidence="5" key="2">
    <citation type="submission" date="2020-09" db="EMBL/GenBank/DDBJ databases">
        <authorList>
            <person name="Sun Q."/>
            <person name="Ohkuma M."/>
        </authorList>
    </citation>
    <scope>NUCLEOTIDE SEQUENCE</scope>
    <source>
        <strain evidence="5">JCM 15325</strain>
    </source>
</reference>
<dbReference type="AlphaFoldDB" id="A0A917W363"/>
<name>A0A917W363_9BACL</name>
<gene>
    <name evidence="5" type="ORF">GCM10007968_21100</name>
</gene>
<dbReference type="NCBIfam" id="TIGR01120">
    <property type="entry name" value="rpiB"/>
    <property type="match status" value="1"/>
</dbReference>
<keyword evidence="2 5" id="KW-0413">Isomerase</keyword>
<feature type="binding site" evidence="4">
    <location>
        <begin position="8"/>
        <end position="9"/>
    </location>
    <ligand>
        <name>D-ribulose 5-phosphate</name>
        <dbReference type="ChEBI" id="CHEBI:58121"/>
    </ligand>
</feature>
<feature type="binding site" evidence="4">
    <location>
        <position position="99"/>
    </location>
    <ligand>
        <name>D-ribulose 5-phosphate</name>
        <dbReference type="ChEBI" id="CHEBI:58121"/>
    </ligand>
</feature>
<feature type="binding site" evidence="4">
    <location>
        <begin position="66"/>
        <end position="70"/>
    </location>
    <ligand>
        <name>D-ribulose 5-phosphate</name>
        <dbReference type="ChEBI" id="CHEBI:58121"/>
    </ligand>
</feature>
<evidence type="ECO:0000256" key="3">
    <source>
        <dbReference type="PIRSR" id="PIRSR005384-1"/>
    </source>
</evidence>
<feature type="binding site" evidence="4">
    <location>
        <position position="136"/>
    </location>
    <ligand>
        <name>D-ribulose 5-phosphate</name>
        <dbReference type="ChEBI" id="CHEBI:58121"/>
    </ligand>
</feature>
<feature type="active site" description="Proton donor" evidence="3">
    <location>
        <position position="98"/>
    </location>
</feature>
<evidence type="ECO:0000313" key="6">
    <source>
        <dbReference type="Proteomes" id="UP000654670"/>
    </source>
</evidence>
<dbReference type="RefSeq" id="WP_188803122.1">
    <property type="nucleotide sequence ID" value="NZ_BMOK01000008.1"/>
</dbReference>
<dbReference type="InterPro" id="IPR003500">
    <property type="entry name" value="RpiB_LacA_LacB"/>
</dbReference>
<protein>
    <submittedName>
        <fullName evidence="5">Ribose 5-phosphate isomerase B</fullName>
    </submittedName>
</protein>
<feature type="binding site" evidence="4">
    <location>
        <position position="132"/>
    </location>
    <ligand>
        <name>D-ribulose 5-phosphate</name>
        <dbReference type="ChEBI" id="CHEBI:58121"/>
    </ligand>
</feature>
<feature type="binding site" evidence="4">
    <location>
        <position position="109"/>
    </location>
    <ligand>
        <name>D-ribulose 5-phosphate</name>
        <dbReference type="ChEBI" id="CHEBI:58121"/>
    </ligand>
</feature>
<dbReference type="Pfam" id="PF02502">
    <property type="entry name" value="LacAB_rpiB"/>
    <property type="match status" value="1"/>
</dbReference>
<dbReference type="GO" id="GO:0004751">
    <property type="term" value="F:ribose-5-phosphate isomerase activity"/>
    <property type="evidence" value="ECO:0007669"/>
    <property type="project" value="TreeGrafter"/>
</dbReference>
<dbReference type="GO" id="GO:0009052">
    <property type="term" value="P:pentose-phosphate shunt, non-oxidative branch"/>
    <property type="evidence" value="ECO:0007669"/>
    <property type="project" value="TreeGrafter"/>
</dbReference>
<comment type="caution">
    <text evidence="5">The sequence shown here is derived from an EMBL/GenBank/DDBJ whole genome shotgun (WGS) entry which is preliminary data.</text>
</comment>
<comment type="similarity">
    <text evidence="1">Belongs to the LacAB/RpiB family.</text>
</comment>
<reference evidence="5" key="1">
    <citation type="journal article" date="2014" name="Int. J. Syst. Evol. Microbiol.">
        <title>Complete genome sequence of Corynebacterium casei LMG S-19264T (=DSM 44701T), isolated from a smear-ripened cheese.</title>
        <authorList>
            <consortium name="US DOE Joint Genome Institute (JGI-PGF)"/>
            <person name="Walter F."/>
            <person name="Albersmeier A."/>
            <person name="Kalinowski J."/>
            <person name="Ruckert C."/>
        </authorList>
    </citation>
    <scope>NUCLEOTIDE SEQUENCE</scope>
    <source>
        <strain evidence="5">JCM 15325</strain>
    </source>
</reference>
<feature type="active site" description="Proton acceptor" evidence="3">
    <location>
        <position position="65"/>
    </location>
</feature>
<keyword evidence="6" id="KW-1185">Reference proteome</keyword>
<organism evidence="5 6">
    <name type="scientific">Sporolactobacillus putidus</name>
    <dbReference type="NCBI Taxonomy" id="492735"/>
    <lineage>
        <taxon>Bacteria</taxon>
        <taxon>Bacillati</taxon>
        <taxon>Bacillota</taxon>
        <taxon>Bacilli</taxon>
        <taxon>Bacillales</taxon>
        <taxon>Sporolactobacillaceae</taxon>
        <taxon>Sporolactobacillus</taxon>
    </lineage>
</organism>
<evidence type="ECO:0000313" key="5">
    <source>
        <dbReference type="EMBL" id="GGL56889.1"/>
    </source>
</evidence>
<dbReference type="NCBIfam" id="TIGR00689">
    <property type="entry name" value="rpiB_lacA_lacB"/>
    <property type="match status" value="1"/>
</dbReference>